<organism evidence="2 3">
    <name type="scientific">Galactobacter caseinivorans</name>
    <dbReference type="NCBI Taxonomy" id="2676123"/>
    <lineage>
        <taxon>Bacteria</taxon>
        <taxon>Bacillati</taxon>
        <taxon>Actinomycetota</taxon>
        <taxon>Actinomycetes</taxon>
        <taxon>Micrococcales</taxon>
        <taxon>Micrococcaceae</taxon>
        <taxon>Galactobacter</taxon>
    </lineage>
</organism>
<dbReference type="EMBL" id="QQXL01000001">
    <property type="protein sequence ID" value="RKW71869.1"/>
    <property type="molecule type" value="Genomic_DNA"/>
</dbReference>
<keyword evidence="3" id="KW-1185">Reference proteome</keyword>
<dbReference type="InterPro" id="IPR011990">
    <property type="entry name" value="TPR-like_helical_dom_sf"/>
</dbReference>
<proteinExistence type="predicted"/>
<dbReference type="InterPro" id="IPR036249">
    <property type="entry name" value="Thioredoxin-like_sf"/>
</dbReference>
<dbReference type="SUPFAM" id="SSF48452">
    <property type="entry name" value="TPR-like"/>
    <property type="match status" value="1"/>
</dbReference>
<evidence type="ECO:0000256" key="1">
    <source>
        <dbReference type="SAM" id="MobiDB-lite"/>
    </source>
</evidence>
<evidence type="ECO:0000313" key="3">
    <source>
        <dbReference type="Proteomes" id="UP000273119"/>
    </source>
</evidence>
<dbReference type="Gene3D" id="1.25.40.10">
    <property type="entry name" value="Tetratricopeptide repeat domain"/>
    <property type="match status" value="1"/>
</dbReference>
<reference evidence="2 3" key="1">
    <citation type="submission" date="2018-07" db="EMBL/GenBank/DDBJ databases">
        <title>Arthrobacter sp. nov., isolated from raw cow's milk with high bacterial count.</title>
        <authorList>
            <person name="Hahne J."/>
            <person name="Isele D."/>
            <person name="Lipski A."/>
        </authorList>
    </citation>
    <scope>NUCLEOTIDE SEQUENCE [LARGE SCALE GENOMIC DNA]</scope>
    <source>
        <strain evidence="2 3">JZ R-183</strain>
    </source>
</reference>
<dbReference type="Pfam" id="PF14561">
    <property type="entry name" value="TPR_20"/>
    <property type="match status" value="1"/>
</dbReference>
<name>A0A496PN14_9MICC</name>
<comment type="caution">
    <text evidence="2">The sequence shown here is derived from an EMBL/GenBank/DDBJ whole genome shotgun (WGS) entry which is preliminary data.</text>
</comment>
<dbReference type="Proteomes" id="UP000273119">
    <property type="component" value="Unassembled WGS sequence"/>
</dbReference>
<feature type="region of interest" description="Disordered" evidence="1">
    <location>
        <begin position="1"/>
        <end position="45"/>
    </location>
</feature>
<feature type="compositionally biased region" description="Low complexity" evidence="1">
    <location>
        <begin position="1"/>
        <end position="19"/>
    </location>
</feature>
<dbReference type="Gene3D" id="3.40.30.10">
    <property type="entry name" value="Glutaredoxin"/>
    <property type="match status" value="1"/>
</dbReference>
<dbReference type="RefSeq" id="WP_121484130.1">
    <property type="nucleotide sequence ID" value="NZ_QQXL01000001.1"/>
</dbReference>
<dbReference type="AlphaFoldDB" id="A0A496PN14"/>
<protein>
    <submittedName>
        <fullName evidence="2">Co-chaperone YbbN</fullName>
    </submittedName>
</protein>
<accession>A0A496PN14</accession>
<dbReference type="SUPFAM" id="SSF52833">
    <property type="entry name" value="Thioredoxin-like"/>
    <property type="match status" value="1"/>
</dbReference>
<evidence type="ECO:0000313" key="2">
    <source>
        <dbReference type="EMBL" id="RKW71869.1"/>
    </source>
</evidence>
<sequence>MSIPSGAPASQQPASSHGAVDLSGRGGPGQPGQAKGTLDGVGAGAQGGGPVVGRWSIELDEAGFQDLVQASSRVPVLLAVMSERVPEAAQMRKDLIEAVDAEQGRMVLGFADAEAQPRIAQALQVQQIPAVYAVLGGRPMPLFVGPVDATQIAAMLQELQGVAIQQGMSGSVPPLNEGAAEEAAPSRFAEAEALTSAADFDGAAGIYEAAITQNPGDDEAVVGLHRVRLLERVNAMEATAVRAAAASQPDELQAQLDVADLDVVGGHVEDAFKRLISFIARHHDESREPARAHLVELFGVVGQQDPRVMSARGKLAGTLF</sequence>
<gene>
    <name evidence="2" type="ORF">DWQ67_03300</name>
</gene>